<dbReference type="PANTHER" id="PTHR30619">
    <property type="entry name" value="DNA INTERNALIZATION/COMPETENCE PROTEIN COMEC/REC2"/>
    <property type="match status" value="1"/>
</dbReference>
<reference evidence="2 3" key="1">
    <citation type="submission" date="2024-09" db="EMBL/GenBank/DDBJ databases">
        <authorList>
            <person name="Sun Q."/>
            <person name="Mori K."/>
        </authorList>
    </citation>
    <scope>NUCLEOTIDE SEQUENCE [LARGE SCALE GENOMIC DNA]</scope>
    <source>
        <strain evidence="2 3">NCAIM B.02301</strain>
    </source>
</reference>
<accession>A0ABV6NPF8</accession>
<comment type="caution">
    <text evidence="2">The sequence shown here is derived from an EMBL/GenBank/DDBJ whole genome shotgun (WGS) entry which is preliminary data.</text>
</comment>
<dbReference type="Proteomes" id="UP001589833">
    <property type="component" value="Unassembled WGS sequence"/>
</dbReference>
<gene>
    <name evidence="2" type="ORF">ACFFH4_25190</name>
</gene>
<evidence type="ECO:0000259" key="1">
    <source>
        <dbReference type="SMART" id="SM00849"/>
    </source>
</evidence>
<name>A0ABV6NPF8_9BACI</name>
<dbReference type="InterPro" id="IPR036866">
    <property type="entry name" value="RibonucZ/Hydroxyglut_hydro"/>
</dbReference>
<dbReference type="RefSeq" id="WP_273846917.1">
    <property type="nucleotide sequence ID" value="NZ_JAQQWT010000020.1"/>
</dbReference>
<organism evidence="2 3">
    <name type="scientific">Halalkalibacter alkalisediminis</name>
    <dbReference type="NCBI Taxonomy" id="935616"/>
    <lineage>
        <taxon>Bacteria</taxon>
        <taxon>Bacillati</taxon>
        <taxon>Bacillota</taxon>
        <taxon>Bacilli</taxon>
        <taxon>Bacillales</taxon>
        <taxon>Bacillaceae</taxon>
        <taxon>Halalkalibacter</taxon>
    </lineage>
</organism>
<keyword evidence="3" id="KW-1185">Reference proteome</keyword>
<evidence type="ECO:0000313" key="3">
    <source>
        <dbReference type="Proteomes" id="UP001589833"/>
    </source>
</evidence>
<dbReference type="EMBL" id="JBHLTR010000113">
    <property type="protein sequence ID" value="MFC0562147.1"/>
    <property type="molecule type" value="Genomic_DNA"/>
</dbReference>
<proteinExistence type="predicted"/>
<dbReference type="CDD" id="cd07731">
    <property type="entry name" value="ComA-like_MBL-fold"/>
    <property type="match status" value="1"/>
</dbReference>
<dbReference type="InterPro" id="IPR035681">
    <property type="entry name" value="ComA-like_MBL"/>
</dbReference>
<dbReference type="InterPro" id="IPR001279">
    <property type="entry name" value="Metallo-B-lactamas"/>
</dbReference>
<sequence length="319" mass="36409">MFHRLVYILLMLLVMISLMVSISPGSTVITTSSIETVTLNTEEVFDTKQNEGSLQVRYLHLKADRKSGDSIFIQSPDGYTMLIDAGMVDTGEQLDRYLDHLSVDQIDYVIATHPHHDHIGGYHTLLQSRKIDTLLMPELPHTTEVYSVFLNKMIEKNIRPTYVKEGDRFKLGENIDVEFLSPSEGELEKARKEKKLSTRDINNLSLVIKVTYQDHSFLFTSDIYQKQEKQLVHFKKELLDVDVLDAPHHGDSTSSSQAFINAVKPRYTIMSANIFQSDKVYERYLKSGSEVYATSIHGNILVVSDGETIRIIPEKKVKR</sequence>
<dbReference type="Pfam" id="PF00753">
    <property type="entry name" value="Lactamase_B"/>
    <property type="match status" value="1"/>
</dbReference>
<dbReference type="InterPro" id="IPR052159">
    <property type="entry name" value="Competence_DNA_uptake"/>
</dbReference>
<dbReference type="SUPFAM" id="SSF56281">
    <property type="entry name" value="Metallo-hydrolase/oxidoreductase"/>
    <property type="match status" value="1"/>
</dbReference>
<dbReference type="Gene3D" id="3.60.15.10">
    <property type="entry name" value="Ribonuclease Z/Hydroxyacylglutathione hydrolase-like"/>
    <property type="match status" value="1"/>
</dbReference>
<protein>
    <submittedName>
        <fullName evidence="2">ComEC/Rec2 family competence protein</fullName>
    </submittedName>
</protein>
<feature type="domain" description="Metallo-beta-lactamase" evidence="1">
    <location>
        <begin position="67"/>
        <end position="274"/>
    </location>
</feature>
<dbReference type="PANTHER" id="PTHR30619:SF7">
    <property type="entry name" value="BETA-LACTAMASE DOMAIN PROTEIN"/>
    <property type="match status" value="1"/>
</dbReference>
<evidence type="ECO:0000313" key="2">
    <source>
        <dbReference type="EMBL" id="MFC0562147.1"/>
    </source>
</evidence>
<dbReference type="SMART" id="SM00849">
    <property type="entry name" value="Lactamase_B"/>
    <property type="match status" value="1"/>
</dbReference>